<evidence type="ECO:0000313" key="2">
    <source>
        <dbReference type="Proteomes" id="UP001148737"/>
    </source>
</evidence>
<evidence type="ECO:0000313" key="1">
    <source>
        <dbReference type="EMBL" id="KAJ3483726.1"/>
    </source>
</evidence>
<organism evidence="1 2">
    <name type="scientific">Lecanicillium saksenae</name>
    <dbReference type="NCBI Taxonomy" id="468837"/>
    <lineage>
        <taxon>Eukaryota</taxon>
        <taxon>Fungi</taxon>
        <taxon>Dikarya</taxon>
        <taxon>Ascomycota</taxon>
        <taxon>Pezizomycotina</taxon>
        <taxon>Sordariomycetes</taxon>
        <taxon>Hypocreomycetidae</taxon>
        <taxon>Hypocreales</taxon>
        <taxon>Cordycipitaceae</taxon>
        <taxon>Lecanicillium</taxon>
    </lineage>
</organism>
<dbReference type="EMBL" id="JANAKD010001079">
    <property type="protein sequence ID" value="KAJ3483726.1"/>
    <property type="molecule type" value="Genomic_DNA"/>
</dbReference>
<reference evidence="1" key="1">
    <citation type="submission" date="2022-07" db="EMBL/GenBank/DDBJ databases">
        <title>Genome Sequence of Lecanicillium saksenae.</title>
        <authorList>
            <person name="Buettner E."/>
        </authorList>
    </citation>
    <scope>NUCLEOTIDE SEQUENCE</scope>
    <source>
        <strain evidence="1">VT-O1</strain>
    </source>
</reference>
<protein>
    <submittedName>
        <fullName evidence="1">Uncharacterized protein</fullName>
    </submittedName>
</protein>
<sequence>MRGLHFMSVVGAVLAISSGCLGRTIISARGQCTIECPGKDDVLLGVKDHSSGEPDPEWAEIVIHECNWLFDEQREDSWNFKSMISDFKSLIWGDEDDEKFDCVEDTWATNSECTANCDPGTCMQTFEGDYVCSSCFEYRDKSHRMWEGELVQSFKRGLMMHWMPYDGQFHVTADGLTANPTNKGLALMYFYKVADFVFDADIMPMHMNTTGQYGLVFRATAGREARGDRGGYYYAGIDNPTGQVFLKHMPSGTQLSSADVELRAGERVHIKVQAVEDVLSVFVNDMATPKFVKRDLALGAGFNGVRVDDTGATFGNITVRTVKGSLGGL</sequence>
<accession>A0ACC1QP20</accession>
<name>A0ACC1QP20_9HYPO</name>
<proteinExistence type="predicted"/>
<comment type="caution">
    <text evidence="1">The sequence shown here is derived from an EMBL/GenBank/DDBJ whole genome shotgun (WGS) entry which is preliminary data.</text>
</comment>
<keyword evidence="2" id="KW-1185">Reference proteome</keyword>
<gene>
    <name evidence="1" type="ORF">NLG97_g7238</name>
</gene>
<dbReference type="Proteomes" id="UP001148737">
    <property type="component" value="Unassembled WGS sequence"/>
</dbReference>